<dbReference type="SMART" id="SM00355">
    <property type="entry name" value="ZnF_C2H2"/>
    <property type="match status" value="3"/>
</dbReference>
<keyword evidence="2 4" id="KW-0863">Zinc-finger</keyword>
<feature type="domain" description="C2H2-type" evidence="6">
    <location>
        <begin position="246"/>
        <end position="276"/>
    </location>
</feature>
<dbReference type="InterPro" id="IPR036236">
    <property type="entry name" value="Znf_C2H2_sf"/>
</dbReference>
<accession>A0A015NG66</accession>
<reference evidence="7 8" key="1">
    <citation type="submission" date="2014-02" db="EMBL/GenBank/DDBJ databases">
        <title>Single nucleus genome sequencing reveals high similarity among nuclei of an endomycorrhizal fungus.</title>
        <authorList>
            <person name="Lin K."/>
            <person name="Geurts R."/>
            <person name="Zhang Z."/>
            <person name="Limpens E."/>
            <person name="Saunders D.G."/>
            <person name="Mu D."/>
            <person name="Pang E."/>
            <person name="Cao H."/>
            <person name="Cha H."/>
            <person name="Lin T."/>
            <person name="Zhou Q."/>
            <person name="Shang Y."/>
            <person name="Li Y."/>
            <person name="Ivanov S."/>
            <person name="Sharma T."/>
            <person name="Velzen R.V."/>
            <person name="Ruijter N.D."/>
            <person name="Aanen D.K."/>
            <person name="Win J."/>
            <person name="Kamoun S."/>
            <person name="Bisseling T."/>
            <person name="Huang S."/>
        </authorList>
    </citation>
    <scope>NUCLEOTIDE SEQUENCE [LARGE SCALE GENOMIC DNA]</scope>
    <source>
        <strain evidence="8">DAOM197198w</strain>
    </source>
</reference>
<dbReference type="Pfam" id="PF00096">
    <property type="entry name" value="zf-C2H2"/>
    <property type="match status" value="2"/>
</dbReference>
<dbReference type="EMBL" id="JEMT01009200">
    <property type="protein sequence ID" value="EXX78363.1"/>
    <property type="molecule type" value="Genomic_DNA"/>
</dbReference>
<dbReference type="AlphaFoldDB" id="A0A015NG66"/>
<evidence type="ECO:0000256" key="5">
    <source>
        <dbReference type="SAM" id="MobiDB-lite"/>
    </source>
</evidence>
<dbReference type="Gene3D" id="3.30.160.60">
    <property type="entry name" value="Classic Zinc Finger"/>
    <property type="match status" value="2"/>
</dbReference>
<comment type="caution">
    <text evidence="7">The sequence shown here is derived from an EMBL/GenBank/DDBJ whole genome shotgun (WGS) entry which is preliminary data.</text>
</comment>
<dbReference type="Proteomes" id="UP000022910">
    <property type="component" value="Unassembled WGS sequence"/>
</dbReference>
<dbReference type="OrthoDB" id="8117402at2759"/>
<keyword evidence="8" id="KW-1185">Reference proteome</keyword>
<protein>
    <submittedName>
        <fullName evidence="7">Swi5p</fullName>
    </submittedName>
</protein>
<feature type="domain" description="C2H2-type" evidence="6">
    <location>
        <begin position="216"/>
        <end position="243"/>
    </location>
</feature>
<evidence type="ECO:0000256" key="2">
    <source>
        <dbReference type="ARBA" id="ARBA00022771"/>
    </source>
</evidence>
<dbReference type="PROSITE" id="PS50157">
    <property type="entry name" value="ZINC_FINGER_C2H2_2"/>
    <property type="match status" value="3"/>
</dbReference>
<gene>
    <name evidence="7" type="ORF">RirG_015650</name>
</gene>
<dbReference type="PROSITE" id="PS00028">
    <property type="entry name" value="ZINC_FINGER_C2H2_1"/>
    <property type="match status" value="2"/>
</dbReference>
<dbReference type="PANTHER" id="PTHR23235:SF120">
    <property type="entry name" value="KRUPPEL-LIKE FACTOR 15"/>
    <property type="match status" value="1"/>
</dbReference>
<evidence type="ECO:0000259" key="6">
    <source>
        <dbReference type="PROSITE" id="PS50157"/>
    </source>
</evidence>
<dbReference type="GO" id="GO:0000978">
    <property type="term" value="F:RNA polymerase II cis-regulatory region sequence-specific DNA binding"/>
    <property type="evidence" value="ECO:0007669"/>
    <property type="project" value="TreeGrafter"/>
</dbReference>
<name>A0A015NG66_RHIIW</name>
<keyword evidence="1" id="KW-0479">Metal-binding</keyword>
<dbReference type="InterPro" id="IPR013087">
    <property type="entry name" value="Znf_C2H2_type"/>
</dbReference>
<dbReference type="GO" id="GO:0000981">
    <property type="term" value="F:DNA-binding transcription factor activity, RNA polymerase II-specific"/>
    <property type="evidence" value="ECO:0007669"/>
    <property type="project" value="TreeGrafter"/>
</dbReference>
<feature type="region of interest" description="Disordered" evidence="5">
    <location>
        <begin position="158"/>
        <end position="208"/>
    </location>
</feature>
<feature type="region of interest" description="Disordered" evidence="5">
    <location>
        <begin position="307"/>
        <end position="347"/>
    </location>
</feature>
<keyword evidence="3" id="KW-0862">Zinc</keyword>
<feature type="region of interest" description="Disordered" evidence="5">
    <location>
        <begin position="1"/>
        <end position="22"/>
    </location>
</feature>
<proteinExistence type="predicted"/>
<evidence type="ECO:0000256" key="3">
    <source>
        <dbReference type="ARBA" id="ARBA00022833"/>
    </source>
</evidence>
<organism evidence="7 8">
    <name type="scientific">Rhizophagus irregularis (strain DAOM 197198w)</name>
    <name type="common">Glomus intraradices</name>
    <dbReference type="NCBI Taxonomy" id="1432141"/>
    <lineage>
        <taxon>Eukaryota</taxon>
        <taxon>Fungi</taxon>
        <taxon>Fungi incertae sedis</taxon>
        <taxon>Mucoromycota</taxon>
        <taxon>Glomeromycotina</taxon>
        <taxon>Glomeromycetes</taxon>
        <taxon>Glomerales</taxon>
        <taxon>Glomeraceae</taxon>
        <taxon>Rhizophagus</taxon>
    </lineage>
</organism>
<dbReference type="PANTHER" id="PTHR23235">
    <property type="entry name" value="KRUEPPEL-LIKE TRANSCRIPTION FACTOR"/>
    <property type="match status" value="1"/>
</dbReference>
<evidence type="ECO:0000313" key="7">
    <source>
        <dbReference type="EMBL" id="EXX78363.1"/>
    </source>
</evidence>
<evidence type="ECO:0000256" key="1">
    <source>
        <dbReference type="ARBA" id="ARBA00022723"/>
    </source>
</evidence>
<dbReference type="HOGENOM" id="CLU_639587_0_0_1"/>
<dbReference type="STRING" id="1432141.A0A015NG66"/>
<dbReference type="GO" id="GO:0008270">
    <property type="term" value="F:zinc ion binding"/>
    <property type="evidence" value="ECO:0007669"/>
    <property type="project" value="UniProtKB-KW"/>
</dbReference>
<dbReference type="SUPFAM" id="SSF57667">
    <property type="entry name" value="beta-beta-alpha zinc fingers"/>
    <property type="match status" value="1"/>
</dbReference>
<evidence type="ECO:0000313" key="8">
    <source>
        <dbReference type="Proteomes" id="UP000022910"/>
    </source>
</evidence>
<feature type="domain" description="C2H2-type" evidence="6">
    <location>
        <begin position="278"/>
        <end position="296"/>
    </location>
</feature>
<feature type="compositionally biased region" description="Basic residues" evidence="5">
    <location>
        <begin position="315"/>
        <end position="325"/>
    </location>
</feature>
<sequence>MATTQYVRRKGDIEESNAMNDDNLEATMPISIRQPNPQLVPIRPPSLKSESSRSKVSKIMRHANFSTVPPRSNLTKFHNSDFQEEFNRVTTVSYVKLETNNFSHGVNKSSQIISGTASAVIPPAVVPTVITSMTPPVSQATTPTTAIKIENTAKNIDKYKPSVDSKPLPMDESAVESNVVKTENDVPNEETTKKQKLENGLEILSSNRPEDQKKRFACPICNRCFARKFNMQTHQTTHDVDRVKPFVCNYPDCDHSFTRKHDLKRHIYGIHELPEQEFKCSNCSKTFARKDACKRHSYTCRVVEVNQDQDGVPPPRKRARTKINSKNKPNDKNLPISESARESTQQGTADILETLENKSIFSNVATDITLLDQCTTFGTMKKSTNGIIEDSTLDVDKSSAFSTIEAINNLIGERMPKKSIDQTHDKNDG</sequence>
<evidence type="ECO:0000256" key="4">
    <source>
        <dbReference type="PROSITE-ProRule" id="PRU00042"/>
    </source>
</evidence>
<feature type="compositionally biased region" description="Basic and acidic residues" evidence="5">
    <location>
        <begin position="190"/>
        <end position="199"/>
    </location>
</feature>